<organism evidence="3 4">
    <name type="scientific">Sporosarcina psychrophila</name>
    <name type="common">Bacillus psychrophilus</name>
    <dbReference type="NCBI Taxonomy" id="1476"/>
    <lineage>
        <taxon>Bacteria</taxon>
        <taxon>Bacillati</taxon>
        <taxon>Bacillota</taxon>
        <taxon>Bacilli</taxon>
        <taxon>Bacillales</taxon>
        <taxon>Caryophanaceae</taxon>
        <taxon>Sporosarcina</taxon>
    </lineage>
</organism>
<accession>A0ABV2KCK1</accession>
<dbReference type="InterPro" id="IPR006976">
    <property type="entry name" value="VanZ-like"/>
</dbReference>
<proteinExistence type="predicted"/>
<protein>
    <submittedName>
        <fullName evidence="3">Glycopeptide antibiotics resistance protein</fullName>
    </submittedName>
</protein>
<dbReference type="Proteomes" id="UP001549104">
    <property type="component" value="Unassembled WGS sequence"/>
</dbReference>
<dbReference type="PANTHER" id="PTHR36834:SF1">
    <property type="entry name" value="INTEGRAL MEMBRANE PROTEIN"/>
    <property type="match status" value="1"/>
</dbReference>
<dbReference type="EMBL" id="JBEPME010000006">
    <property type="protein sequence ID" value="MET3658796.1"/>
    <property type="molecule type" value="Genomic_DNA"/>
</dbReference>
<comment type="caution">
    <text evidence="3">The sequence shown here is derived from an EMBL/GenBank/DDBJ whole genome shotgun (WGS) entry which is preliminary data.</text>
</comment>
<name>A0ABV2KCK1_SPOPS</name>
<evidence type="ECO:0000256" key="1">
    <source>
        <dbReference type="SAM" id="Phobius"/>
    </source>
</evidence>
<feature type="domain" description="VanZ-like" evidence="2">
    <location>
        <begin position="48"/>
        <end position="177"/>
    </location>
</feature>
<evidence type="ECO:0000313" key="3">
    <source>
        <dbReference type="EMBL" id="MET3658796.1"/>
    </source>
</evidence>
<feature type="transmembrane region" description="Helical" evidence="1">
    <location>
        <begin position="41"/>
        <end position="66"/>
    </location>
</feature>
<dbReference type="InterPro" id="IPR053150">
    <property type="entry name" value="Teicoplanin_resist-assoc"/>
</dbReference>
<feature type="transmembrane region" description="Helical" evidence="1">
    <location>
        <begin position="12"/>
        <end position="29"/>
    </location>
</feature>
<evidence type="ECO:0000259" key="2">
    <source>
        <dbReference type="Pfam" id="PF04892"/>
    </source>
</evidence>
<dbReference type="Pfam" id="PF04892">
    <property type="entry name" value="VanZ"/>
    <property type="match status" value="1"/>
</dbReference>
<keyword evidence="1" id="KW-1133">Transmembrane helix</keyword>
<keyword evidence="4" id="KW-1185">Reference proteome</keyword>
<reference evidence="3 4" key="1">
    <citation type="submission" date="2024-06" db="EMBL/GenBank/DDBJ databases">
        <title>Sorghum-associated microbial communities from plants grown in Nebraska, USA.</title>
        <authorList>
            <person name="Schachtman D."/>
        </authorList>
    </citation>
    <scope>NUCLEOTIDE SEQUENCE [LARGE SCALE GENOMIC DNA]</scope>
    <source>
        <strain evidence="3 4">1288</strain>
    </source>
</reference>
<keyword evidence="1" id="KW-0472">Membrane</keyword>
<dbReference type="PANTHER" id="PTHR36834">
    <property type="entry name" value="MEMBRANE PROTEIN-RELATED"/>
    <property type="match status" value="1"/>
</dbReference>
<evidence type="ECO:0000313" key="4">
    <source>
        <dbReference type="Proteomes" id="UP001549104"/>
    </source>
</evidence>
<sequence length="195" mass="22948">MTTILGYIAEMIPYLFIALPIILITRIIYNKIRGYVKLHVYHEIGVVIFLLFMTALFSQTILTFLYTGPVVTRSFSNVNLIPFRVFQDNYYAITELNFWQPFIINFLGNICIFMPIGFMIPLLWSKFNRFWKVCLIGLSISLFIEITQLSQARSSDIDDLWLNTLGSMIGYYVYIVMKKRFPKTNHLFKNRKIHS</sequence>
<keyword evidence="1" id="KW-0812">Transmembrane</keyword>
<dbReference type="RefSeq" id="WP_082786518.1">
    <property type="nucleotide sequence ID" value="NZ_CP014616.1"/>
</dbReference>
<feature type="transmembrane region" description="Helical" evidence="1">
    <location>
        <begin position="160"/>
        <end position="177"/>
    </location>
</feature>
<gene>
    <name evidence="3" type="ORF">ABIC55_003914</name>
</gene>
<feature type="transmembrane region" description="Helical" evidence="1">
    <location>
        <begin position="102"/>
        <end position="123"/>
    </location>
</feature>